<sequence>MSLNSAQPPTAPLPSVSPPNPSLPHLSPPTYSHPHHHGSLAVSAIAEVDAMRTTIDGLRTRLAGLEGILATVLGGHGRTAPAVKPAMNATGGYGAPTSTPSFAGPALSAHYLNDYALASPYAYLPYQSAPSPVPLARSSSSNGSASNSVPQPCTTATHSSSTTAIDPPAGAGLASTTFEHSPSFSHSRPELREEEVAASLSLEWMALGRTNAASFPQQSPQAATARLGSPASDMPSSVFPLPSDTTPVHPLDQFPTPASLAEILPPDDELERIAHHALEWTNWLHAAIHGPTFRAEVQEFLEAPREGRLDRADPAWLALLFAQLCCGVKHMTEEHLKSLATSGLNQHEADARSKQYLEAALACLYRSHFLVDRQLHAVQAIVVLVVGCQDGTPSNLFPTLLSLGIALAQDLGLHRLPSDEDFAASIAGMPKAGRARSLVEFQTKKRVFWSLACQDWFNIVYRRTTAIQPTQVTTPLPSNAHDEDLLTGTLINRPPNKFTVAGKMLVWIQVARLVQQVFQHIDENPNPSYAVVLDLDEQLKRLLANAPAWLTSNAVEDPNLPPNADWLRTTFIISSSHKTLTLHRNFFRRFEPSRRRTLEASRAILREAAKVGDTRMWTIPYHISAAASLVCLDLFQRISPPAILVAEREEVVTALDALRRMSSFSAIASRGAALLSSLLLEESRLPPIAVPARQADEGEERPSKKQRTNSAPTPATADSAQTPHSAPAVSSASLAHLLATPPAPPFALPSGIVVASPSPASQPASFSSVAFPPPQAGFEPNMLGLFDDLPPSFMSAFLEAGFDPLDGGWEV</sequence>
<feature type="compositionally biased region" description="Basic and acidic residues" evidence="3">
    <location>
        <begin position="694"/>
        <end position="703"/>
    </location>
</feature>
<feature type="domain" description="Xylanolytic transcriptional activator regulatory" evidence="4">
    <location>
        <begin position="317"/>
        <end position="527"/>
    </location>
</feature>
<feature type="compositionally biased region" description="Polar residues" evidence="3">
    <location>
        <begin position="708"/>
        <end position="722"/>
    </location>
</feature>
<dbReference type="OrthoDB" id="2528168at2759"/>
<evidence type="ECO:0000313" key="5">
    <source>
        <dbReference type="EMBL" id="CDR49281.1"/>
    </source>
</evidence>
<evidence type="ECO:0000259" key="4">
    <source>
        <dbReference type="Pfam" id="PF04082"/>
    </source>
</evidence>
<name>A0A061BH04_RHOTO</name>
<protein>
    <submittedName>
        <fullName evidence="5">RHTO0S25e00364g1_1</fullName>
    </submittedName>
</protein>
<evidence type="ECO:0000256" key="3">
    <source>
        <dbReference type="SAM" id="MobiDB-lite"/>
    </source>
</evidence>
<proteinExistence type="predicted"/>
<feature type="region of interest" description="Disordered" evidence="3">
    <location>
        <begin position="691"/>
        <end position="726"/>
    </location>
</feature>
<dbReference type="EMBL" id="LK052960">
    <property type="protein sequence ID" value="CDR49281.1"/>
    <property type="molecule type" value="Genomic_DNA"/>
</dbReference>
<feature type="compositionally biased region" description="Low complexity" evidence="3">
    <location>
        <begin position="213"/>
        <end position="225"/>
    </location>
</feature>
<dbReference type="GO" id="GO:0008270">
    <property type="term" value="F:zinc ion binding"/>
    <property type="evidence" value="ECO:0007669"/>
    <property type="project" value="InterPro"/>
</dbReference>
<accession>A0A061BH04</accession>
<gene>
    <name evidence="5" type="ORF">RHTO0S_25e00364g</name>
</gene>
<dbReference type="AlphaFoldDB" id="A0A061BH04"/>
<organism evidence="5">
    <name type="scientific">Rhodotorula toruloides</name>
    <name type="common">Yeast</name>
    <name type="synonym">Rhodosporidium toruloides</name>
    <dbReference type="NCBI Taxonomy" id="5286"/>
    <lineage>
        <taxon>Eukaryota</taxon>
        <taxon>Fungi</taxon>
        <taxon>Dikarya</taxon>
        <taxon>Basidiomycota</taxon>
        <taxon>Pucciniomycotina</taxon>
        <taxon>Microbotryomycetes</taxon>
        <taxon>Sporidiobolales</taxon>
        <taxon>Sporidiobolaceae</taxon>
        <taxon>Rhodotorula</taxon>
    </lineage>
</organism>
<reference evidence="5" key="1">
    <citation type="journal article" date="2014" name="Genome Announc.">
        <title>Draft genome sequence of Rhodosporidium toruloides CECT1137, an oleaginous yeast of biotechnological interest.</title>
        <authorList>
            <person name="Morin N."/>
            <person name="Calcas X."/>
            <person name="Devillers H."/>
            <person name="Durrens P."/>
            <person name="Sherman D.J."/>
            <person name="Nicaud J.-M."/>
            <person name="Neuveglise C."/>
        </authorList>
    </citation>
    <scope>NUCLEOTIDE SEQUENCE</scope>
    <source>
        <strain evidence="5">CECT1137</strain>
    </source>
</reference>
<feature type="region of interest" description="Disordered" evidence="3">
    <location>
        <begin position="213"/>
        <end position="242"/>
    </location>
</feature>
<feature type="compositionally biased region" description="Pro residues" evidence="3">
    <location>
        <begin position="9"/>
        <end position="22"/>
    </location>
</feature>
<dbReference type="PANTHER" id="PTHR31001:SF90">
    <property type="entry name" value="CENTROMERE DNA-BINDING PROTEIN COMPLEX CBF3 SUBUNIT B"/>
    <property type="match status" value="1"/>
</dbReference>
<feature type="region of interest" description="Disordered" evidence="3">
    <location>
        <begin position="132"/>
        <end position="192"/>
    </location>
</feature>
<dbReference type="InterPro" id="IPR050613">
    <property type="entry name" value="Sec_Metabolite_Reg"/>
</dbReference>
<feature type="compositionally biased region" description="Low complexity" evidence="3">
    <location>
        <begin position="138"/>
        <end position="164"/>
    </location>
</feature>
<feature type="compositionally biased region" description="Polar residues" evidence="3">
    <location>
        <begin position="174"/>
        <end position="186"/>
    </location>
</feature>
<dbReference type="CDD" id="cd12148">
    <property type="entry name" value="fungal_TF_MHR"/>
    <property type="match status" value="1"/>
</dbReference>
<comment type="subcellular location">
    <subcellularLocation>
        <location evidence="1">Nucleus</location>
    </subcellularLocation>
</comment>
<dbReference type="GO" id="GO:0005634">
    <property type="term" value="C:nucleus"/>
    <property type="evidence" value="ECO:0007669"/>
    <property type="project" value="UniProtKB-SubCell"/>
</dbReference>
<dbReference type="Pfam" id="PF04082">
    <property type="entry name" value="Fungal_trans"/>
    <property type="match status" value="1"/>
</dbReference>
<evidence type="ECO:0000256" key="1">
    <source>
        <dbReference type="ARBA" id="ARBA00004123"/>
    </source>
</evidence>
<dbReference type="InterPro" id="IPR007219">
    <property type="entry name" value="XnlR_reg_dom"/>
</dbReference>
<dbReference type="GO" id="GO:0006351">
    <property type="term" value="P:DNA-templated transcription"/>
    <property type="evidence" value="ECO:0007669"/>
    <property type="project" value="InterPro"/>
</dbReference>
<dbReference type="PANTHER" id="PTHR31001">
    <property type="entry name" value="UNCHARACTERIZED TRANSCRIPTIONAL REGULATORY PROTEIN"/>
    <property type="match status" value="1"/>
</dbReference>
<dbReference type="GO" id="GO:0003677">
    <property type="term" value="F:DNA binding"/>
    <property type="evidence" value="ECO:0007669"/>
    <property type="project" value="InterPro"/>
</dbReference>
<feature type="region of interest" description="Disordered" evidence="3">
    <location>
        <begin position="1"/>
        <end position="37"/>
    </location>
</feature>
<keyword evidence="2" id="KW-0539">Nucleus</keyword>
<evidence type="ECO:0000256" key="2">
    <source>
        <dbReference type="ARBA" id="ARBA00023242"/>
    </source>
</evidence>